<dbReference type="Gene3D" id="3.40.50.10330">
    <property type="entry name" value="Probable inorganic polyphosphate/atp-NAD kinase, domain 1"/>
    <property type="match status" value="1"/>
</dbReference>
<dbReference type="PANTHER" id="PTHR12358">
    <property type="entry name" value="SPHINGOSINE KINASE"/>
    <property type="match status" value="1"/>
</dbReference>
<evidence type="ECO:0000256" key="3">
    <source>
        <dbReference type="ARBA" id="ARBA00022679"/>
    </source>
</evidence>
<evidence type="ECO:0000256" key="4">
    <source>
        <dbReference type="ARBA" id="ARBA00022741"/>
    </source>
</evidence>
<sequence>MGQWVAIANAKAGTSTPDEVEAVVEVLREVHEVRLVETAGTDELRDALADVADGTVVAAIGGDGSLHAVVAALDDLDRLSDVVVALVPRGTGNDFARTIGMDRDGSVDAARQLLDGHEVTIDLIRDERDAVVVNAVHIGIGAEAAIEAKPWKRVLGRVGYAIGATISGVKHRGFRARVEVDGEPVRHRGRIIQVAVGNGRYIGGGAPLLPEAEAGDGLLDVAISWSNPRLRRLGYAWRLRKGRHPLRDDVEYLKGRTVRVVGEATGSNADGEIGPPVTTYEWRIEPGALRFLVPRDEDRAEASN</sequence>
<evidence type="ECO:0000256" key="5">
    <source>
        <dbReference type="ARBA" id="ARBA00022777"/>
    </source>
</evidence>
<dbReference type="NCBIfam" id="TIGR00147">
    <property type="entry name" value="YegS/Rv2252/BmrU family lipid kinase"/>
    <property type="match status" value="1"/>
</dbReference>
<dbReference type="Gene3D" id="2.60.200.40">
    <property type="match status" value="1"/>
</dbReference>
<keyword evidence="11" id="KW-1185">Reference proteome</keyword>
<comment type="similarity">
    <text evidence="2">Belongs to the diacylglycerol/lipid kinase family.</text>
</comment>
<dbReference type="RefSeq" id="WP_344328580.1">
    <property type="nucleotide sequence ID" value="NZ_BAAAPY010000008.1"/>
</dbReference>
<evidence type="ECO:0000313" key="10">
    <source>
        <dbReference type="EMBL" id="GAA2081652.1"/>
    </source>
</evidence>
<dbReference type="Proteomes" id="UP001501480">
    <property type="component" value="Unassembled WGS sequence"/>
</dbReference>
<keyword evidence="7" id="KW-0594">Phospholipid biosynthesis</keyword>
<dbReference type="InterPro" id="IPR001206">
    <property type="entry name" value="Diacylglycerol_kinase_cat_dom"/>
</dbReference>
<dbReference type="InterPro" id="IPR017438">
    <property type="entry name" value="ATP-NAD_kinase_N"/>
</dbReference>
<keyword evidence="6" id="KW-0067">ATP-binding</keyword>
<dbReference type="InterPro" id="IPR005218">
    <property type="entry name" value="Diacylglycerol/lipid_kinase"/>
</dbReference>
<keyword evidence="8" id="KW-1208">Phospholipid metabolism</keyword>
<name>A0ABN2W4M3_9ACTN</name>
<gene>
    <name evidence="10" type="ORF">GCM10009821_22910</name>
</gene>
<dbReference type="InterPro" id="IPR045540">
    <property type="entry name" value="YegS/DAGK_C"/>
</dbReference>
<dbReference type="Pfam" id="PF19279">
    <property type="entry name" value="YegS_C"/>
    <property type="match status" value="1"/>
</dbReference>
<organism evidence="10 11">
    <name type="scientific">Aeromicrobium halocynthiae</name>
    <dbReference type="NCBI Taxonomy" id="560557"/>
    <lineage>
        <taxon>Bacteria</taxon>
        <taxon>Bacillati</taxon>
        <taxon>Actinomycetota</taxon>
        <taxon>Actinomycetes</taxon>
        <taxon>Propionibacteriales</taxon>
        <taxon>Nocardioidaceae</taxon>
        <taxon>Aeromicrobium</taxon>
    </lineage>
</organism>
<keyword evidence="3" id="KW-0808">Transferase</keyword>
<keyword evidence="7" id="KW-0444">Lipid biosynthesis</keyword>
<evidence type="ECO:0000256" key="7">
    <source>
        <dbReference type="ARBA" id="ARBA00023209"/>
    </source>
</evidence>
<evidence type="ECO:0000256" key="8">
    <source>
        <dbReference type="ARBA" id="ARBA00023264"/>
    </source>
</evidence>
<reference evidence="10 11" key="1">
    <citation type="journal article" date="2019" name="Int. J. Syst. Evol. Microbiol.">
        <title>The Global Catalogue of Microorganisms (GCM) 10K type strain sequencing project: providing services to taxonomists for standard genome sequencing and annotation.</title>
        <authorList>
            <consortium name="The Broad Institute Genomics Platform"/>
            <consortium name="The Broad Institute Genome Sequencing Center for Infectious Disease"/>
            <person name="Wu L."/>
            <person name="Ma J."/>
        </authorList>
    </citation>
    <scope>NUCLEOTIDE SEQUENCE [LARGE SCALE GENOMIC DNA]</scope>
    <source>
        <strain evidence="10 11">JCM 15749</strain>
    </source>
</reference>
<dbReference type="PROSITE" id="PS50146">
    <property type="entry name" value="DAGK"/>
    <property type="match status" value="1"/>
</dbReference>
<dbReference type="GO" id="GO:0016301">
    <property type="term" value="F:kinase activity"/>
    <property type="evidence" value="ECO:0007669"/>
    <property type="project" value="UniProtKB-KW"/>
</dbReference>
<evidence type="ECO:0000256" key="1">
    <source>
        <dbReference type="ARBA" id="ARBA00001946"/>
    </source>
</evidence>
<keyword evidence="4" id="KW-0547">Nucleotide-binding</keyword>
<comment type="caution">
    <text evidence="10">The sequence shown here is derived from an EMBL/GenBank/DDBJ whole genome shotgun (WGS) entry which is preliminary data.</text>
</comment>
<dbReference type="SUPFAM" id="SSF111331">
    <property type="entry name" value="NAD kinase/diacylglycerol kinase-like"/>
    <property type="match status" value="1"/>
</dbReference>
<comment type="cofactor">
    <cofactor evidence="1">
        <name>Mg(2+)</name>
        <dbReference type="ChEBI" id="CHEBI:18420"/>
    </cofactor>
</comment>
<protein>
    <submittedName>
        <fullName evidence="10">Diacylglycerol kinase family lipid kinase</fullName>
    </submittedName>
</protein>
<keyword evidence="5 10" id="KW-0418">Kinase</keyword>
<evidence type="ECO:0000313" key="11">
    <source>
        <dbReference type="Proteomes" id="UP001501480"/>
    </source>
</evidence>
<dbReference type="PANTHER" id="PTHR12358:SF54">
    <property type="entry name" value="SPHINGOSINE KINASE RELATED PROTEIN"/>
    <property type="match status" value="1"/>
</dbReference>
<accession>A0ABN2W4M3</accession>
<proteinExistence type="inferred from homology"/>
<keyword evidence="7" id="KW-0443">Lipid metabolism</keyword>
<evidence type="ECO:0000256" key="6">
    <source>
        <dbReference type="ARBA" id="ARBA00022840"/>
    </source>
</evidence>
<dbReference type="Pfam" id="PF00781">
    <property type="entry name" value="DAGK_cat"/>
    <property type="match status" value="1"/>
</dbReference>
<feature type="domain" description="DAGKc" evidence="9">
    <location>
        <begin position="1"/>
        <end position="130"/>
    </location>
</feature>
<evidence type="ECO:0000256" key="2">
    <source>
        <dbReference type="ARBA" id="ARBA00005983"/>
    </source>
</evidence>
<dbReference type="InterPro" id="IPR050187">
    <property type="entry name" value="Lipid_Phosphate_FormReg"/>
</dbReference>
<dbReference type="InterPro" id="IPR016064">
    <property type="entry name" value="NAD/diacylglycerol_kinase_sf"/>
</dbReference>
<dbReference type="EMBL" id="BAAAPY010000008">
    <property type="protein sequence ID" value="GAA2081652.1"/>
    <property type="molecule type" value="Genomic_DNA"/>
</dbReference>
<dbReference type="SMART" id="SM00046">
    <property type="entry name" value="DAGKc"/>
    <property type="match status" value="1"/>
</dbReference>
<evidence type="ECO:0000259" key="9">
    <source>
        <dbReference type="PROSITE" id="PS50146"/>
    </source>
</evidence>